<evidence type="ECO:0008006" key="3">
    <source>
        <dbReference type="Google" id="ProtNLM"/>
    </source>
</evidence>
<dbReference type="OrthoDB" id="3837807at2"/>
<sequence length="234" mass="25870">MTTQSSFKRLVRARMEKTGERYTAARAQLLAAPEEPAVPGKGAASASRAEPATVRLATSDAEIRRRTGRGWEEWFDLLDAWGAADRTHRETARWVAEQQGVVPLAWNAQAVVGSYEQARGLRAVGEHADGFAISATKTVAVPVDRLYDAFVDASLRGSWLPDGELRERTATKPRSARFDWGDDGSRVFVTFAAKGEAKSTAALQHARLADAQEAERMKAYWRERVAALKQELER</sequence>
<dbReference type="Gene3D" id="3.30.530.20">
    <property type="match status" value="1"/>
</dbReference>
<keyword evidence="2" id="KW-1185">Reference proteome</keyword>
<accession>D3FF56</accession>
<dbReference type="STRING" id="469383.Cwoe_3355"/>
<dbReference type="eggNOG" id="COG3832">
    <property type="taxonomic scope" value="Bacteria"/>
</dbReference>
<evidence type="ECO:0000313" key="1">
    <source>
        <dbReference type="EMBL" id="ADB51773.1"/>
    </source>
</evidence>
<dbReference type="Proteomes" id="UP000008229">
    <property type="component" value="Chromosome"/>
</dbReference>
<organism evidence="1 2">
    <name type="scientific">Conexibacter woesei (strain DSM 14684 / CCUG 47730 / CIP 108061 / JCM 11494 / NBRC 100937 / ID131577)</name>
    <dbReference type="NCBI Taxonomy" id="469383"/>
    <lineage>
        <taxon>Bacteria</taxon>
        <taxon>Bacillati</taxon>
        <taxon>Actinomycetota</taxon>
        <taxon>Thermoleophilia</taxon>
        <taxon>Solirubrobacterales</taxon>
        <taxon>Conexibacteraceae</taxon>
        <taxon>Conexibacter</taxon>
    </lineage>
</organism>
<proteinExistence type="predicted"/>
<evidence type="ECO:0000313" key="2">
    <source>
        <dbReference type="Proteomes" id="UP000008229"/>
    </source>
</evidence>
<dbReference type="RefSeq" id="WP_012934824.1">
    <property type="nucleotide sequence ID" value="NC_013739.1"/>
</dbReference>
<gene>
    <name evidence="1" type="ordered locus">Cwoe_3355</name>
</gene>
<reference evidence="1 2" key="1">
    <citation type="journal article" date="2010" name="Stand. Genomic Sci.">
        <title>Complete genome sequence of Conexibacter woesei type strain (ID131577).</title>
        <authorList>
            <person name="Pukall R."/>
            <person name="Lapidus A."/>
            <person name="Glavina Del Rio T."/>
            <person name="Copeland A."/>
            <person name="Tice H."/>
            <person name="Cheng J.-F."/>
            <person name="Lucas S."/>
            <person name="Chen F."/>
            <person name="Nolan M."/>
            <person name="Bruce D."/>
            <person name="Goodwin L."/>
            <person name="Pitluck S."/>
            <person name="Mavromatis K."/>
            <person name="Ivanova N."/>
            <person name="Ovchinnikova G."/>
            <person name="Pati A."/>
            <person name="Chen A."/>
            <person name="Palaniappan K."/>
            <person name="Land M."/>
            <person name="Hauser L."/>
            <person name="Chang Y.-J."/>
            <person name="Jeffries C.D."/>
            <person name="Chain P."/>
            <person name="Meincke L."/>
            <person name="Sims D."/>
            <person name="Brettin T."/>
            <person name="Detter J.C."/>
            <person name="Rohde M."/>
            <person name="Goeker M."/>
            <person name="Bristow J."/>
            <person name="Eisen J.A."/>
            <person name="Markowitz V."/>
            <person name="Kyrpides N.C."/>
            <person name="Klenk H.-P."/>
            <person name="Hugenholtz P."/>
        </authorList>
    </citation>
    <scope>NUCLEOTIDE SEQUENCE [LARGE SCALE GENOMIC DNA]</scope>
    <source>
        <strain evidence="2">DSM 14684 / CIP 108061 / JCM 11494 / NBRC 100937 / ID131577</strain>
    </source>
</reference>
<protein>
    <recommendedName>
        <fullName evidence="3">DUF4287 domain-containing protein</fullName>
    </recommendedName>
</protein>
<dbReference type="KEGG" id="cwo:Cwoe_3355"/>
<dbReference type="AlphaFoldDB" id="D3FF56"/>
<name>D3FF56_CONWI</name>
<dbReference type="InterPro" id="IPR023393">
    <property type="entry name" value="START-like_dom_sf"/>
</dbReference>
<reference evidence="2" key="2">
    <citation type="submission" date="2010-01" db="EMBL/GenBank/DDBJ databases">
        <title>The complete genome of Conexibacter woesei DSM 14684.</title>
        <authorList>
            <consortium name="US DOE Joint Genome Institute (JGI-PGF)"/>
            <person name="Lucas S."/>
            <person name="Copeland A."/>
            <person name="Lapidus A."/>
            <person name="Glavina del Rio T."/>
            <person name="Dalin E."/>
            <person name="Tice H."/>
            <person name="Bruce D."/>
            <person name="Goodwin L."/>
            <person name="Pitluck S."/>
            <person name="Kyrpides N."/>
            <person name="Mavromatis K."/>
            <person name="Ivanova N."/>
            <person name="Mikhailova N."/>
            <person name="Chertkov O."/>
            <person name="Brettin T."/>
            <person name="Detter J.C."/>
            <person name="Han C."/>
            <person name="Larimer F."/>
            <person name="Land M."/>
            <person name="Hauser L."/>
            <person name="Markowitz V."/>
            <person name="Cheng J.-F."/>
            <person name="Hugenholtz P."/>
            <person name="Woyke T."/>
            <person name="Wu D."/>
            <person name="Pukall R."/>
            <person name="Steenblock K."/>
            <person name="Schneider S."/>
            <person name="Klenk H.-P."/>
            <person name="Eisen J.A."/>
        </authorList>
    </citation>
    <scope>NUCLEOTIDE SEQUENCE [LARGE SCALE GENOMIC DNA]</scope>
    <source>
        <strain evidence="2">DSM 14684 / CIP 108061 / JCM 11494 / NBRC 100937 / ID131577</strain>
    </source>
</reference>
<dbReference type="HOGENOM" id="CLU_109315_0_0_11"/>
<dbReference type="SUPFAM" id="SSF55961">
    <property type="entry name" value="Bet v1-like"/>
    <property type="match status" value="1"/>
</dbReference>
<dbReference type="EMBL" id="CP001854">
    <property type="protein sequence ID" value="ADB51773.1"/>
    <property type="molecule type" value="Genomic_DNA"/>
</dbReference>